<feature type="transmembrane region" description="Helical" evidence="6">
    <location>
        <begin position="337"/>
        <end position="355"/>
    </location>
</feature>
<proteinExistence type="predicted"/>
<comment type="subcellular location">
    <subcellularLocation>
        <location evidence="1">Membrane</location>
        <topology evidence="1">Multi-pass membrane protein</topology>
    </subcellularLocation>
</comment>
<evidence type="ECO:0000256" key="5">
    <source>
        <dbReference type="ARBA" id="ARBA00023136"/>
    </source>
</evidence>
<feature type="transmembrane region" description="Helical" evidence="6">
    <location>
        <begin position="68"/>
        <end position="87"/>
    </location>
</feature>
<dbReference type="GO" id="GO:0016020">
    <property type="term" value="C:membrane"/>
    <property type="evidence" value="ECO:0007669"/>
    <property type="project" value="UniProtKB-SubCell"/>
</dbReference>
<feature type="transmembrane region" description="Helical" evidence="6">
    <location>
        <begin position="135"/>
        <end position="153"/>
    </location>
</feature>
<evidence type="ECO:0000256" key="4">
    <source>
        <dbReference type="ARBA" id="ARBA00022989"/>
    </source>
</evidence>
<sequence length="513" mass="56178">MLGFSAGIPILLIFSSLSLWLREAGVSKSSVTFFSWAALGYSFKFIWAPLIDKLPVPVLSKLMGRRRGWLLVAQCAVISAICLMAVTDPQQGLVAMALAAVLLGFSSATQDVVIDAFRIESANARMQAILGSTYLAGYRIAMIVAGAGALYLAEYFGSTSTNYSYIAWRNTYFCMALFMLVGVATTLCIKEPTRAESNDYPYATRDYARFLAVFILSLAILIAIFLVTPSAPDVFSGGTQTIFTFLFNAGIFCLALASAIMSAMLCTKLQLVNRQMVEQGYVEPIKDFFKRYGKLAIWVLLLVGFYRISDIVLGIIANVFYQDMGYSKIDIANVTKVFGVLMTIVGSFLGGVLALRVGVMRALMLGAILVVVTNLLFVWLTAIGNQFTYFDIPLPSFSFSAGVEFTGWTFLSLPKELTLVIIMDNLTQGIALIAFIAWLSSLTNVSFTATQYAIFSSVMTLFPKLFGGYSGTIVEAYGYSNFFIFASALGIPIIGLIYFLSSRLEFEQAARTR</sequence>
<name>A0A395JFN4_9GAMM</name>
<feature type="transmembrane region" description="Helical" evidence="6">
    <location>
        <begin position="28"/>
        <end position="47"/>
    </location>
</feature>
<feature type="transmembrane region" description="Helical" evidence="6">
    <location>
        <begin position="93"/>
        <end position="114"/>
    </location>
</feature>
<evidence type="ECO:0000256" key="2">
    <source>
        <dbReference type="ARBA" id="ARBA00022448"/>
    </source>
</evidence>
<keyword evidence="5 6" id="KW-0472">Membrane</keyword>
<feature type="transmembrane region" description="Helical" evidence="6">
    <location>
        <begin position="295"/>
        <end position="317"/>
    </location>
</feature>
<dbReference type="GO" id="GO:0022857">
    <property type="term" value="F:transmembrane transporter activity"/>
    <property type="evidence" value="ECO:0007669"/>
    <property type="project" value="InterPro"/>
</dbReference>
<keyword evidence="4 6" id="KW-1133">Transmembrane helix</keyword>
<evidence type="ECO:0000256" key="1">
    <source>
        <dbReference type="ARBA" id="ARBA00004141"/>
    </source>
</evidence>
<dbReference type="SUPFAM" id="SSF103473">
    <property type="entry name" value="MFS general substrate transporter"/>
    <property type="match status" value="1"/>
</dbReference>
<dbReference type="PANTHER" id="PTHR12778">
    <property type="entry name" value="SOLUTE CARRIER FAMILY 33 ACETYL-COA TRANSPORTER -RELATED"/>
    <property type="match status" value="1"/>
</dbReference>
<reference evidence="7 8" key="1">
    <citation type="submission" date="2018-06" db="EMBL/GenBank/DDBJ databases">
        <title>Genomic Encyclopedia of Type Strains, Phase IV (KMG-IV): sequencing the most valuable type-strain genomes for metagenomic binning, comparative biology and taxonomic classification.</title>
        <authorList>
            <person name="Goeker M."/>
        </authorList>
    </citation>
    <scope>NUCLEOTIDE SEQUENCE [LARGE SCALE GENOMIC DNA]</scope>
    <source>
        <strain evidence="7 8">DSM 24032</strain>
    </source>
</reference>
<dbReference type="InParanoid" id="A0A395JFN4"/>
<feature type="transmembrane region" description="Helical" evidence="6">
    <location>
        <begin position="452"/>
        <end position="470"/>
    </location>
</feature>
<organism evidence="7 8">
    <name type="scientific">Arenicella xantha</name>
    <dbReference type="NCBI Taxonomy" id="644221"/>
    <lineage>
        <taxon>Bacteria</taxon>
        <taxon>Pseudomonadati</taxon>
        <taxon>Pseudomonadota</taxon>
        <taxon>Gammaproteobacteria</taxon>
        <taxon>Arenicellales</taxon>
        <taxon>Arenicellaceae</taxon>
        <taxon>Arenicella</taxon>
    </lineage>
</organism>
<feature type="transmembrane region" description="Helical" evidence="6">
    <location>
        <begin position="417"/>
        <end position="440"/>
    </location>
</feature>
<evidence type="ECO:0000313" key="8">
    <source>
        <dbReference type="Proteomes" id="UP000253083"/>
    </source>
</evidence>
<keyword evidence="2" id="KW-0813">Transport</keyword>
<evidence type="ECO:0000256" key="3">
    <source>
        <dbReference type="ARBA" id="ARBA00022692"/>
    </source>
</evidence>
<accession>A0A395JFN4</accession>
<dbReference type="InterPro" id="IPR011701">
    <property type="entry name" value="MFS"/>
</dbReference>
<feature type="transmembrane region" description="Helical" evidence="6">
    <location>
        <begin position="242"/>
        <end position="266"/>
    </location>
</feature>
<protein>
    <submittedName>
        <fullName evidence="7">PAT family beta-lactamase induction signal transducer AmpG</fullName>
    </submittedName>
</protein>
<dbReference type="FunCoup" id="A0A395JFN4">
    <property type="interactions" value="138"/>
</dbReference>
<feature type="transmembrane region" description="Helical" evidence="6">
    <location>
        <begin position="362"/>
        <end position="383"/>
    </location>
</feature>
<dbReference type="EMBL" id="QNRT01000010">
    <property type="protein sequence ID" value="RBP47086.1"/>
    <property type="molecule type" value="Genomic_DNA"/>
</dbReference>
<keyword evidence="3 6" id="KW-0812">Transmembrane</keyword>
<dbReference type="InterPro" id="IPR004752">
    <property type="entry name" value="AmpG_permease/AT-1"/>
</dbReference>
<evidence type="ECO:0000313" key="7">
    <source>
        <dbReference type="EMBL" id="RBP47086.1"/>
    </source>
</evidence>
<dbReference type="Proteomes" id="UP000253083">
    <property type="component" value="Unassembled WGS sequence"/>
</dbReference>
<dbReference type="NCBIfam" id="TIGR00901">
    <property type="entry name" value="2A0125"/>
    <property type="match status" value="1"/>
</dbReference>
<dbReference type="Gene3D" id="1.20.1250.20">
    <property type="entry name" value="MFS general substrate transporter like domains"/>
    <property type="match status" value="2"/>
</dbReference>
<dbReference type="Pfam" id="PF07690">
    <property type="entry name" value="MFS_1"/>
    <property type="match status" value="1"/>
</dbReference>
<feature type="transmembrane region" description="Helical" evidence="6">
    <location>
        <begin position="210"/>
        <end position="230"/>
    </location>
</feature>
<feature type="transmembrane region" description="Helical" evidence="6">
    <location>
        <begin position="482"/>
        <end position="501"/>
    </location>
</feature>
<evidence type="ECO:0000256" key="6">
    <source>
        <dbReference type="SAM" id="Phobius"/>
    </source>
</evidence>
<gene>
    <name evidence="7" type="ORF">DFR28_11049</name>
</gene>
<comment type="caution">
    <text evidence="7">The sequence shown here is derived from an EMBL/GenBank/DDBJ whole genome shotgun (WGS) entry which is preliminary data.</text>
</comment>
<feature type="transmembrane region" description="Helical" evidence="6">
    <location>
        <begin position="165"/>
        <end position="189"/>
    </location>
</feature>
<dbReference type="AlphaFoldDB" id="A0A395JFN4"/>
<dbReference type="PANTHER" id="PTHR12778:SF10">
    <property type="entry name" value="MAJOR FACILITATOR SUPERFAMILY DOMAIN-CONTAINING PROTEIN 3"/>
    <property type="match status" value="1"/>
</dbReference>
<keyword evidence="8" id="KW-1185">Reference proteome</keyword>
<dbReference type="InterPro" id="IPR036259">
    <property type="entry name" value="MFS_trans_sf"/>
</dbReference>